<dbReference type="SUPFAM" id="SSF109854">
    <property type="entry name" value="DinB/YfiT-like putative metalloenzymes"/>
    <property type="match status" value="1"/>
</dbReference>
<sequence length="184" mass="20872">MTVGARSITGMAASVNPIDEPPHAFTDLRQMLHAYLDYFREVVLHKLDGLSERELRTSRLPSGWTPLELLCHLAHVERRWLRWGFLGEPVDDPWGDRGPDDRWHVPEEVSPDTVRARFEEQCAWSRAAVEGVPLERRARTGGRFATEADAPSLGWILFHLLQEYARHAGQLDVARELADGTVGE</sequence>
<dbReference type="Gene3D" id="1.20.120.450">
    <property type="entry name" value="dinb family like domain"/>
    <property type="match status" value="1"/>
</dbReference>
<accession>A0ABS1NN61</accession>
<evidence type="ECO:0000313" key="2">
    <source>
        <dbReference type="Proteomes" id="UP000634229"/>
    </source>
</evidence>
<name>A0ABS1NN61_9ACTN</name>
<reference evidence="1 2" key="1">
    <citation type="submission" date="2021-01" db="EMBL/GenBank/DDBJ databases">
        <title>WGS of actinomycetes isolated from Thailand.</title>
        <authorList>
            <person name="Thawai C."/>
        </authorList>
    </citation>
    <scope>NUCLEOTIDE SEQUENCE [LARGE SCALE GENOMIC DNA]</scope>
    <source>
        <strain evidence="1 2">CA1R205</strain>
    </source>
</reference>
<dbReference type="Proteomes" id="UP000634229">
    <property type="component" value="Unassembled WGS sequence"/>
</dbReference>
<dbReference type="Pfam" id="PF04978">
    <property type="entry name" value="MST"/>
    <property type="match status" value="1"/>
</dbReference>
<keyword evidence="2" id="KW-1185">Reference proteome</keyword>
<dbReference type="EMBL" id="JAERRF010000028">
    <property type="protein sequence ID" value="MBL1101400.1"/>
    <property type="molecule type" value="Genomic_DNA"/>
</dbReference>
<dbReference type="InterPro" id="IPR034660">
    <property type="entry name" value="DinB/YfiT-like"/>
</dbReference>
<dbReference type="InterPro" id="IPR007061">
    <property type="entry name" value="MST-like"/>
</dbReference>
<evidence type="ECO:0000313" key="1">
    <source>
        <dbReference type="EMBL" id="MBL1101400.1"/>
    </source>
</evidence>
<protein>
    <submittedName>
        <fullName evidence="1">DinB family protein</fullName>
    </submittedName>
</protein>
<gene>
    <name evidence="1" type="ORF">JK363_33000</name>
</gene>
<comment type="caution">
    <text evidence="1">The sequence shown here is derived from an EMBL/GenBank/DDBJ whole genome shotgun (WGS) entry which is preliminary data.</text>
</comment>
<proteinExistence type="predicted"/>
<organism evidence="1 2">
    <name type="scientific">Streptomyces coffeae</name>
    <dbReference type="NCBI Taxonomy" id="621382"/>
    <lineage>
        <taxon>Bacteria</taxon>
        <taxon>Bacillati</taxon>
        <taxon>Actinomycetota</taxon>
        <taxon>Actinomycetes</taxon>
        <taxon>Kitasatosporales</taxon>
        <taxon>Streptomycetaceae</taxon>
        <taxon>Streptomyces</taxon>
    </lineage>
</organism>